<keyword evidence="1" id="KW-0472">Membrane</keyword>
<organism evidence="2 3">
    <name type="scientific">Polymorphospora rubra</name>
    <dbReference type="NCBI Taxonomy" id="338584"/>
    <lineage>
        <taxon>Bacteria</taxon>
        <taxon>Bacillati</taxon>
        <taxon>Actinomycetota</taxon>
        <taxon>Actinomycetes</taxon>
        <taxon>Micromonosporales</taxon>
        <taxon>Micromonosporaceae</taxon>
        <taxon>Polymorphospora</taxon>
    </lineage>
</organism>
<dbReference type="RefSeq" id="WP_212816449.1">
    <property type="nucleotide sequence ID" value="NZ_AP023359.1"/>
</dbReference>
<keyword evidence="1" id="KW-0812">Transmembrane</keyword>
<dbReference type="InterPro" id="IPR021218">
    <property type="entry name" value="DUF2784"/>
</dbReference>
<evidence type="ECO:0000313" key="2">
    <source>
        <dbReference type="EMBL" id="BCJ67059.1"/>
    </source>
</evidence>
<keyword evidence="1" id="KW-1133">Transmembrane helix</keyword>
<dbReference type="Pfam" id="PF10861">
    <property type="entry name" value="DUF2784"/>
    <property type="match status" value="1"/>
</dbReference>
<evidence type="ECO:0000256" key="1">
    <source>
        <dbReference type="SAM" id="Phobius"/>
    </source>
</evidence>
<accession>A0A810N4D2</accession>
<feature type="transmembrane region" description="Helical" evidence="1">
    <location>
        <begin position="94"/>
        <end position="112"/>
    </location>
</feature>
<keyword evidence="3" id="KW-1185">Reference proteome</keyword>
<evidence type="ECO:0000313" key="3">
    <source>
        <dbReference type="Proteomes" id="UP000680866"/>
    </source>
</evidence>
<feature type="transmembrane region" description="Helical" evidence="1">
    <location>
        <begin position="6"/>
        <end position="28"/>
    </location>
</feature>
<evidence type="ECO:0008006" key="4">
    <source>
        <dbReference type="Google" id="ProtNLM"/>
    </source>
</evidence>
<reference evidence="2" key="1">
    <citation type="submission" date="2020-08" db="EMBL/GenBank/DDBJ databases">
        <title>Whole genome shotgun sequence of Polymorphospora rubra NBRC 101157.</title>
        <authorList>
            <person name="Komaki H."/>
            <person name="Tamura T."/>
        </authorList>
    </citation>
    <scope>NUCLEOTIDE SEQUENCE</scope>
    <source>
        <strain evidence="2">NBRC 101157</strain>
    </source>
</reference>
<sequence length="126" mass="13983">MGYQLLTTVILVLHFAFVAYVVLGGFIAWRWPRTFWLHAGAASWGLIVVAASLTCPLTTAEAWSRRQAGESGHTGGFIDRYIEGVLYPERLTPLVQALVAVAVLGSWTVLLMRRRAASRARADQRR</sequence>
<name>A0A810N4D2_9ACTN</name>
<gene>
    <name evidence="2" type="ORF">Prubr_40800</name>
</gene>
<dbReference type="EMBL" id="AP023359">
    <property type="protein sequence ID" value="BCJ67059.1"/>
    <property type="molecule type" value="Genomic_DNA"/>
</dbReference>
<proteinExistence type="predicted"/>
<dbReference type="KEGG" id="pry:Prubr_40800"/>
<dbReference type="AlphaFoldDB" id="A0A810N4D2"/>
<feature type="transmembrane region" description="Helical" evidence="1">
    <location>
        <begin position="35"/>
        <end position="54"/>
    </location>
</feature>
<protein>
    <recommendedName>
        <fullName evidence="4">DUF2784 domain-containing protein</fullName>
    </recommendedName>
</protein>
<dbReference type="Proteomes" id="UP000680866">
    <property type="component" value="Chromosome"/>
</dbReference>